<feature type="compositionally biased region" description="Acidic residues" evidence="3">
    <location>
        <begin position="683"/>
        <end position="696"/>
    </location>
</feature>
<dbReference type="PROSITE" id="PS00463">
    <property type="entry name" value="ZN2_CY6_FUNGAL_1"/>
    <property type="match status" value="1"/>
</dbReference>
<evidence type="ECO:0000259" key="4">
    <source>
        <dbReference type="PROSITE" id="PS50048"/>
    </source>
</evidence>
<feature type="region of interest" description="Disordered" evidence="3">
    <location>
        <begin position="202"/>
        <end position="310"/>
    </location>
</feature>
<feature type="compositionally biased region" description="Polar residues" evidence="3">
    <location>
        <begin position="238"/>
        <end position="278"/>
    </location>
</feature>
<dbReference type="Proteomes" id="UP000095085">
    <property type="component" value="Unassembled WGS sequence"/>
</dbReference>
<feature type="compositionally biased region" description="Polar residues" evidence="3">
    <location>
        <begin position="512"/>
        <end position="528"/>
    </location>
</feature>
<dbReference type="OrthoDB" id="4060227at2759"/>
<protein>
    <recommendedName>
        <fullName evidence="4">Zn(2)-C6 fungal-type domain-containing protein</fullName>
    </recommendedName>
</protein>
<evidence type="ECO:0000256" key="2">
    <source>
        <dbReference type="ARBA" id="ARBA00023242"/>
    </source>
</evidence>
<dbReference type="GO" id="GO:0006351">
    <property type="term" value="P:DNA-templated transcription"/>
    <property type="evidence" value="ECO:0007669"/>
    <property type="project" value="InterPro"/>
</dbReference>
<keyword evidence="2" id="KW-0539">Nucleus</keyword>
<feature type="domain" description="Zn(2)-C6 fungal-type" evidence="4">
    <location>
        <begin position="9"/>
        <end position="42"/>
    </location>
</feature>
<accession>A0A1E4RJC1</accession>
<dbReference type="STRING" id="984485.A0A1E4RJC1"/>
<evidence type="ECO:0000256" key="1">
    <source>
        <dbReference type="ARBA" id="ARBA00022723"/>
    </source>
</evidence>
<dbReference type="InterPro" id="IPR050246">
    <property type="entry name" value="Class_II_FBP_aldolase"/>
</dbReference>
<dbReference type="CDD" id="cd12148">
    <property type="entry name" value="fungal_TF_MHR"/>
    <property type="match status" value="1"/>
</dbReference>
<dbReference type="InterPro" id="IPR007219">
    <property type="entry name" value="XnlR_reg_dom"/>
</dbReference>
<evidence type="ECO:0000313" key="5">
    <source>
        <dbReference type="EMBL" id="ODV67330.1"/>
    </source>
</evidence>
<reference evidence="6" key="1">
    <citation type="submission" date="2016-05" db="EMBL/GenBank/DDBJ databases">
        <title>Comparative genomics of biotechnologically important yeasts.</title>
        <authorList>
            <consortium name="DOE Joint Genome Institute"/>
            <person name="Riley R."/>
            <person name="Haridas S."/>
            <person name="Wolfe K.H."/>
            <person name="Lopes M.R."/>
            <person name="Hittinger C.T."/>
            <person name="Goker M."/>
            <person name="Salamov A."/>
            <person name="Wisecaver J."/>
            <person name="Long T.M."/>
            <person name="Aerts A.L."/>
            <person name="Barry K."/>
            <person name="Choi C."/>
            <person name="Clum A."/>
            <person name="Coughlan A.Y."/>
            <person name="Deshpande S."/>
            <person name="Douglass A.P."/>
            <person name="Hanson S.J."/>
            <person name="Klenk H.-P."/>
            <person name="Labutti K."/>
            <person name="Lapidus A."/>
            <person name="Lindquist E."/>
            <person name="Lipzen A."/>
            <person name="Meier-Kolthoff J.P."/>
            <person name="Ohm R.A."/>
            <person name="Otillar R.P."/>
            <person name="Pangilinan J."/>
            <person name="Peng Y."/>
            <person name="Rokas A."/>
            <person name="Rosa C.A."/>
            <person name="Scheuner C."/>
            <person name="Sibirny A.A."/>
            <person name="Slot J.C."/>
            <person name="Stielow J.B."/>
            <person name="Sun H."/>
            <person name="Kurtzman C.P."/>
            <person name="Blackwell M."/>
            <person name="Grigoriev I.V."/>
            <person name="Jeffries T.W."/>
        </authorList>
    </citation>
    <scope>NUCLEOTIDE SEQUENCE [LARGE SCALE GENOMIC DNA]</scope>
    <source>
        <strain evidence="6">NRRL Y-1933</strain>
    </source>
</reference>
<sequence>MAKEKRTKPCSNCKKSKVKCIYSNNLPCERCVKIGQAVNCQFVPKLPSLKLPLIPPQPQAIRPAQDDIRLPPLNSFTNHIQLPASHHHQANATSSDKLPQRPNAMTAANKIAGNPQPLQNPAVTTLAQNPISNAIPQYMVQHVPQPNMSVLPNEDISESEQHWKTQMENKINGFDNKLNDLVDILKSNQRFLMENQQRYGQPQLQYPTSYPPQKGPIDTHGHSSSHANASHISHYDSLPSSRPYSPDPTNESVPSQYYNREQYSQHYPSHSLPSNDFPNTKRRHSHYVEDSKKRPKFIDSDRESDDDKRDINYPKDFRDGFLDKSQAKELFKFFDTNISPQLFGFEISRFLVDSIWESSPILICAICTIASMHHPDQTLSSKLYKLQEYLHISCSELLYKGRPVNELDGFNTIMALILCSFWLSNAQMFTGLALQIAKEIGLTDSVTNHNYKKSGGLSKRDRLKLWYLLYVLDGQQSLTFNRQRLVSSDEYSLKHSKSILINDNLTSLTHMERSPSQIENGDTEATNNKNEDSKSQPKDSVVTINKEVSSQKFTDMRLVSQVEYNQALNEAFRGEAWDLLAPSSLGIPSKSNLELDRWMVSWAVLLSPVNNGAVWSSKSTLIYYNFAKMHINSAAVRQLKMDTGDENRVILPRWNNSTSNGPVRANSKVHLGKKFKNIKSTNEEDSDDSSDSDEDFVSNHELISDNEAIVSANIAVTAAQTVLNLVLNDKDILNNLKYVPVHIHIMLYYAALLLINPPVESANKDADSKSTHLFKMVNNLKIVKMLQRKIYLNCPTDKSFGDRLIRSLDDLSQEKLTKLKDEINDIGSDEPLDPETKSQLFRQLSEITEALYSENITELNNSSVDGSSRGSSPGPEKISAWPGSNHGHP</sequence>
<keyword evidence="1" id="KW-0479">Metal-binding</keyword>
<dbReference type="PROSITE" id="PS50048">
    <property type="entry name" value="ZN2_CY6_FUNGAL_2"/>
    <property type="match status" value="1"/>
</dbReference>
<dbReference type="AlphaFoldDB" id="A0A1E4RJC1"/>
<name>A0A1E4RJC1_9ASCO</name>
<dbReference type="GeneID" id="30995950"/>
<feature type="compositionally biased region" description="Basic and acidic residues" evidence="3">
    <location>
        <begin position="286"/>
        <end position="310"/>
    </location>
</feature>
<keyword evidence="6" id="KW-1185">Reference proteome</keyword>
<gene>
    <name evidence="5" type="ORF">HYPBUDRAFT_153162</name>
</gene>
<feature type="region of interest" description="Disordered" evidence="3">
    <location>
        <begin position="676"/>
        <end position="696"/>
    </location>
</feature>
<organism evidence="5 6">
    <name type="scientific">Hyphopichia burtonii NRRL Y-1933</name>
    <dbReference type="NCBI Taxonomy" id="984485"/>
    <lineage>
        <taxon>Eukaryota</taxon>
        <taxon>Fungi</taxon>
        <taxon>Dikarya</taxon>
        <taxon>Ascomycota</taxon>
        <taxon>Saccharomycotina</taxon>
        <taxon>Pichiomycetes</taxon>
        <taxon>Debaryomycetaceae</taxon>
        <taxon>Hyphopichia</taxon>
    </lineage>
</organism>
<feature type="compositionally biased region" description="Low complexity" evidence="3">
    <location>
        <begin position="862"/>
        <end position="874"/>
    </location>
</feature>
<proteinExistence type="predicted"/>
<evidence type="ECO:0000256" key="3">
    <source>
        <dbReference type="SAM" id="MobiDB-lite"/>
    </source>
</evidence>
<dbReference type="GO" id="GO:0008270">
    <property type="term" value="F:zinc ion binding"/>
    <property type="evidence" value="ECO:0007669"/>
    <property type="project" value="InterPro"/>
</dbReference>
<dbReference type="SUPFAM" id="SSF57701">
    <property type="entry name" value="Zn2/Cys6 DNA-binding domain"/>
    <property type="match status" value="1"/>
</dbReference>
<dbReference type="GO" id="GO:0000981">
    <property type="term" value="F:DNA-binding transcription factor activity, RNA polymerase II-specific"/>
    <property type="evidence" value="ECO:0007669"/>
    <property type="project" value="InterPro"/>
</dbReference>
<dbReference type="GO" id="GO:0003677">
    <property type="term" value="F:DNA binding"/>
    <property type="evidence" value="ECO:0007669"/>
    <property type="project" value="InterPro"/>
</dbReference>
<feature type="region of interest" description="Disordered" evidence="3">
    <location>
        <begin position="512"/>
        <end position="541"/>
    </location>
</feature>
<dbReference type="PANTHER" id="PTHR30304">
    <property type="entry name" value="D-TAGATOSE-1,6-BISPHOSPHATE ALDOLASE"/>
    <property type="match status" value="1"/>
</dbReference>
<feature type="compositionally biased region" description="Low complexity" evidence="3">
    <location>
        <begin position="222"/>
        <end position="232"/>
    </location>
</feature>
<dbReference type="Pfam" id="PF00172">
    <property type="entry name" value="Zn_clus"/>
    <property type="match status" value="1"/>
</dbReference>
<dbReference type="InterPro" id="IPR036864">
    <property type="entry name" value="Zn2-C6_fun-type_DNA-bd_sf"/>
</dbReference>
<evidence type="ECO:0000313" key="6">
    <source>
        <dbReference type="Proteomes" id="UP000095085"/>
    </source>
</evidence>
<dbReference type="EMBL" id="KV454541">
    <property type="protein sequence ID" value="ODV67330.1"/>
    <property type="molecule type" value="Genomic_DNA"/>
</dbReference>
<dbReference type="SMART" id="SM00066">
    <property type="entry name" value="GAL4"/>
    <property type="match status" value="1"/>
</dbReference>
<dbReference type="SMART" id="SM00906">
    <property type="entry name" value="Fungal_trans"/>
    <property type="match status" value="1"/>
</dbReference>
<feature type="region of interest" description="Disordered" evidence="3">
    <location>
        <begin position="858"/>
        <end position="889"/>
    </location>
</feature>
<dbReference type="InterPro" id="IPR001138">
    <property type="entry name" value="Zn2Cys6_DnaBD"/>
</dbReference>
<dbReference type="RefSeq" id="XP_020076397.1">
    <property type="nucleotide sequence ID" value="XM_020221401.1"/>
</dbReference>
<dbReference type="CDD" id="cd00067">
    <property type="entry name" value="GAL4"/>
    <property type="match status" value="1"/>
</dbReference>
<dbReference type="PANTHER" id="PTHR30304:SF4">
    <property type="entry name" value="ZN(II)2CYS6 TRANSCRIPTION FACTOR (EUROFUNG)"/>
    <property type="match status" value="1"/>
</dbReference>